<evidence type="ECO:0008006" key="3">
    <source>
        <dbReference type="Google" id="ProtNLM"/>
    </source>
</evidence>
<keyword evidence="2" id="KW-1185">Reference proteome</keyword>
<organism evidence="1 2">
    <name type="scientific">Macleaya cordata</name>
    <name type="common">Five-seeded plume-poppy</name>
    <name type="synonym">Bocconia cordata</name>
    <dbReference type="NCBI Taxonomy" id="56857"/>
    <lineage>
        <taxon>Eukaryota</taxon>
        <taxon>Viridiplantae</taxon>
        <taxon>Streptophyta</taxon>
        <taxon>Embryophyta</taxon>
        <taxon>Tracheophyta</taxon>
        <taxon>Spermatophyta</taxon>
        <taxon>Magnoliopsida</taxon>
        <taxon>Ranunculales</taxon>
        <taxon>Papaveraceae</taxon>
        <taxon>Papaveroideae</taxon>
        <taxon>Macleaya</taxon>
    </lineage>
</organism>
<dbReference type="PANTHER" id="PTHR31973:SF187">
    <property type="entry name" value="MUTATOR TRANSPOSASE MUDRA PROTEIN"/>
    <property type="match status" value="1"/>
</dbReference>
<comment type="caution">
    <text evidence="1">The sequence shown here is derived from an EMBL/GenBank/DDBJ whole genome shotgun (WGS) entry which is preliminary data.</text>
</comment>
<protein>
    <recommendedName>
        <fullName evidence="3">MULE transposase domain-containing protein</fullName>
    </recommendedName>
</protein>
<sequence length="206" mass="23646">MVQFEGQNFPGGAKQFRLTFHKYLLVTGHTFKFLKNDDYRESVSVHTCSGGLIDITKPNLSKKVVKELIPSDVKDNPSVQPSLALRAKGLALREIYGKEESSYMELLWYIDALRRTNLGSHIMLEVDPATKNVFPNAHHGYCFWHLRNNLKKMIPVKSKLRPYFVWLLETCAYATTEKKFEDAYACLRSKGGKKVRKFLDAIPLEC</sequence>
<proteinExistence type="predicted"/>
<reference evidence="1 2" key="1">
    <citation type="journal article" date="2017" name="Mol. Plant">
        <title>The Genome of Medicinal Plant Macleaya cordata Provides New Insights into Benzylisoquinoline Alkaloids Metabolism.</title>
        <authorList>
            <person name="Liu X."/>
            <person name="Liu Y."/>
            <person name="Huang P."/>
            <person name="Ma Y."/>
            <person name="Qing Z."/>
            <person name="Tang Q."/>
            <person name="Cao H."/>
            <person name="Cheng P."/>
            <person name="Zheng Y."/>
            <person name="Yuan Z."/>
            <person name="Zhou Y."/>
            <person name="Liu J."/>
            <person name="Tang Z."/>
            <person name="Zhuo Y."/>
            <person name="Zhang Y."/>
            <person name="Yu L."/>
            <person name="Huang J."/>
            <person name="Yang P."/>
            <person name="Peng Q."/>
            <person name="Zhang J."/>
            <person name="Jiang W."/>
            <person name="Zhang Z."/>
            <person name="Lin K."/>
            <person name="Ro D.K."/>
            <person name="Chen X."/>
            <person name="Xiong X."/>
            <person name="Shang Y."/>
            <person name="Huang S."/>
            <person name="Zeng J."/>
        </authorList>
    </citation>
    <scope>NUCLEOTIDE SEQUENCE [LARGE SCALE GENOMIC DNA]</scope>
    <source>
        <strain evidence="2">cv. BLH2017</strain>
        <tissue evidence="1">Root</tissue>
    </source>
</reference>
<accession>A0A200QV13</accession>
<dbReference type="PANTHER" id="PTHR31973">
    <property type="entry name" value="POLYPROTEIN, PUTATIVE-RELATED"/>
    <property type="match status" value="1"/>
</dbReference>
<dbReference type="Proteomes" id="UP000195402">
    <property type="component" value="Unassembled WGS sequence"/>
</dbReference>
<evidence type="ECO:0000313" key="1">
    <source>
        <dbReference type="EMBL" id="OVA14311.1"/>
    </source>
</evidence>
<dbReference type="InParanoid" id="A0A200QV13"/>
<dbReference type="AlphaFoldDB" id="A0A200QV13"/>
<evidence type="ECO:0000313" key="2">
    <source>
        <dbReference type="Proteomes" id="UP000195402"/>
    </source>
</evidence>
<name>A0A200QV13_MACCD</name>
<dbReference type="EMBL" id="MVGT01001057">
    <property type="protein sequence ID" value="OVA14311.1"/>
    <property type="molecule type" value="Genomic_DNA"/>
</dbReference>
<gene>
    <name evidence="1" type="ORF">BVC80_9021g44</name>
</gene>